<gene>
    <name evidence="1" type="ORF">QJS04_geneDACA000193</name>
</gene>
<keyword evidence="2" id="KW-1185">Reference proteome</keyword>
<accession>A0AAV9AR57</accession>
<evidence type="ECO:0000313" key="2">
    <source>
        <dbReference type="Proteomes" id="UP001179952"/>
    </source>
</evidence>
<reference evidence="1" key="2">
    <citation type="submission" date="2023-06" db="EMBL/GenBank/DDBJ databases">
        <authorList>
            <person name="Ma L."/>
            <person name="Liu K.-W."/>
            <person name="Li Z."/>
            <person name="Hsiao Y.-Y."/>
            <person name="Qi Y."/>
            <person name="Fu T."/>
            <person name="Tang G."/>
            <person name="Zhang D."/>
            <person name="Sun W.-H."/>
            <person name="Liu D.-K."/>
            <person name="Li Y."/>
            <person name="Chen G.-Z."/>
            <person name="Liu X.-D."/>
            <person name="Liao X.-Y."/>
            <person name="Jiang Y.-T."/>
            <person name="Yu X."/>
            <person name="Hao Y."/>
            <person name="Huang J."/>
            <person name="Zhao X.-W."/>
            <person name="Ke S."/>
            <person name="Chen Y.-Y."/>
            <person name="Wu W.-L."/>
            <person name="Hsu J.-L."/>
            <person name="Lin Y.-F."/>
            <person name="Huang M.-D."/>
            <person name="Li C.-Y."/>
            <person name="Huang L."/>
            <person name="Wang Z.-W."/>
            <person name="Zhao X."/>
            <person name="Zhong W.-Y."/>
            <person name="Peng D.-H."/>
            <person name="Ahmad S."/>
            <person name="Lan S."/>
            <person name="Zhang J.-S."/>
            <person name="Tsai W.-C."/>
            <person name="Van De Peer Y."/>
            <person name="Liu Z.-J."/>
        </authorList>
    </citation>
    <scope>NUCLEOTIDE SEQUENCE</scope>
    <source>
        <strain evidence="1">SCP</strain>
        <tissue evidence="1">Leaves</tissue>
    </source>
</reference>
<evidence type="ECO:0000313" key="1">
    <source>
        <dbReference type="EMBL" id="KAK1266637.1"/>
    </source>
</evidence>
<dbReference type="EMBL" id="JAUJYN010000007">
    <property type="protein sequence ID" value="KAK1266637.1"/>
    <property type="molecule type" value="Genomic_DNA"/>
</dbReference>
<protein>
    <submittedName>
        <fullName evidence="1">Uncharacterized protein</fullName>
    </submittedName>
</protein>
<comment type="caution">
    <text evidence="1">The sequence shown here is derived from an EMBL/GenBank/DDBJ whole genome shotgun (WGS) entry which is preliminary data.</text>
</comment>
<reference evidence="1" key="1">
    <citation type="journal article" date="2023" name="Nat. Commun.">
        <title>Diploid and tetraploid genomes of Acorus and the evolution of monocots.</title>
        <authorList>
            <person name="Ma L."/>
            <person name="Liu K.W."/>
            <person name="Li Z."/>
            <person name="Hsiao Y.Y."/>
            <person name="Qi Y."/>
            <person name="Fu T."/>
            <person name="Tang G.D."/>
            <person name="Zhang D."/>
            <person name="Sun W.H."/>
            <person name="Liu D.K."/>
            <person name="Li Y."/>
            <person name="Chen G.Z."/>
            <person name="Liu X.D."/>
            <person name="Liao X.Y."/>
            <person name="Jiang Y.T."/>
            <person name="Yu X."/>
            <person name="Hao Y."/>
            <person name="Huang J."/>
            <person name="Zhao X.W."/>
            <person name="Ke S."/>
            <person name="Chen Y.Y."/>
            <person name="Wu W.L."/>
            <person name="Hsu J.L."/>
            <person name="Lin Y.F."/>
            <person name="Huang M.D."/>
            <person name="Li C.Y."/>
            <person name="Huang L."/>
            <person name="Wang Z.W."/>
            <person name="Zhao X."/>
            <person name="Zhong W.Y."/>
            <person name="Peng D.H."/>
            <person name="Ahmad S."/>
            <person name="Lan S."/>
            <person name="Zhang J.S."/>
            <person name="Tsai W.C."/>
            <person name="Van de Peer Y."/>
            <person name="Liu Z.J."/>
        </authorList>
    </citation>
    <scope>NUCLEOTIDE SEQUENCE</scope>
    <source>
        <strain evidence="1">SCP</strain>
    </source>
</reference>
<sequence>MAFQGGSSGWVRRDGQKVYSEGSKRGWVSEVVPERGQRVISVVAHSDGYQGGGCVESKLAGKVGGMLDHPRLSASQDIGWLGLRREMKGLQSSGLVPHLVWQTDQPIQCLKSIVVGLLALDGGGGGCWRGSSGLLVGGSHELSGVYKGCGGGDSSIGRFKGRFKDFITKTMFKEAREEDREA</sequence>
<name>A0AAV9AR57_ACOGR</name>
<dbReference type="Proteomes" id="UP001179952">
    <property type="component" value="Unassembled WGS sequence"/>
</dbReference>
<organism evidence="1 2">
    <name type="scientific">Acorus gramineus</name>
    <name type="common">Dwarf sweet flag</name>
    <dbReference type="NCBI Taxonomy" id="55184"/>
    <lineage>
        <taxon>Eukaryota</taxon>
        <taxon>Viridiplantae</taxon>
        <taxon>Streptophyta</taxon>
        <taxon>Embryophyta</taxon>
        <taxon>Tracheophyta</taxon>
        <taxon>Spermatophyta</taxon>
        <taxon>Magnoliopsida</taxon>
        <taxon>Liliopsida</taxon>
        <taxon>Acoraceae</taxon>
        <taxon>Acorus</taxon>
    </lineage>
</organism>
<dbReference type="AlphaFoldDB" id="A0AAV9AR57"/>
<proteinExistence type="predicted"/>